<protein>
    <submittedName>
        <fullName evidence="2">Uncharacterized protein</fullName>
    </submittedName>
</protein>
<gene>
    <name evidence="2" type="ORF">XENORESO_008017</name>
</gene>
<name>A0ABV0X4X5_9TELE</name>
<accession>A0ABV0X4X5</accession>
<dbReference type="Proteomes" id="UP001444071">
    <property type="component" value="Unassembled WGS sequence"/>
</dbReference>
<feature type="compositionally biased region" description="Basic and acidic residues" evidence="1">
    <location>
        <begin position="63"/>
        <end position="89"/>
    </location>
</feature>
<evidence type="ECO:0000256" key="1">
    <source>
        <dbReference type="SAM" id="MobiDB-lite"/>
    </source>
</evidence>
<feature type="region of interest" description="Disordered" evidence="1">
    <location>
        <begin position="50"/>
        <end position="120"/>
    </location>
</feature>
<reference evidence="2 3" key="1">
    <citation type="submission" date="2021-06" db="EMBL/GenBank/DDBJ databases">
        <authorList>
            <person name="Palmer J.M."/>
        </authorList>
    </citation>
    <scope>NUCLEOTIDE SEQUENCE [LARGE SCALE GENOMIC DNA]</scope>
    <source>
        <strain evidence="2 3">XR_2019</strain>
        <tissue evidence="2">Muscle</tissue>
    </source>
</reference>
<keyword evidence="3" id="KW-1185">Reference proteome</keyword>
<comment type="caution">
    <text evidence="2">The sequence shown here is derived from an EMBL/GenBank/DDBJ whole genome shotgun (WGS) entry which is preliminary data.</text>
</comment>
<proteinExistence type="predicted"/>
<dbReference type="EMBL" id="JAHRIM010090336">
    <property type="protein sequence ID" value="MEQ2276754.1"/>
    <property type="molecule type" value="Genomic_DNA"/>
</dbReference>
<evidence type="ECO:0000313" key="3">
    <source>
        <dbReference type="Proteomes" id="UP001444071"/>
    </source>
</evidence>
<organism evidence="2 3">
    <name type="scientific">Xenotaenia resolanae</name>
    <dbReference type="NCBI Taxonomy" id="208358"/>
    <lineage>
        <taxon>Eukaryota</taxon>
        <taxon>Metazoa</taxon>
        <taxon>Chordata</taxon>
        <taxon>Craniata</taxon>
        <taxon>Vertebrata</taxon>
        <taxon>Euteleostomi</taxon>
        <taxon>Actinopterygii</taxon>
        <taxon>Neopterygii</taxon>
        <taxon>Teleostei</taxon>
        <taxon>Neoteleostei</taxon>
        <taxon>Acanthomorphata</taxon>
        <taxon>Ovalentaria</taxon>
        <taxon>Atherinomorphae</taxon>
        <taxon>Cyprinodontiformes</taxon>
        <taxon>Goodeidae</taxon>
        <taxon>Xenotaenia</taxon>
    </lineage>
</organism>
<evidence type="ECO:0000313" key="2">
    <source>
        <dbReference type="EMBL" id="MEQ2276754.1"/>
    </source>
</evidence>
<sequence>MYVFLLAGCEVVLSAVVLATCNFLFIKKKPSAPADKLESITLTDDCNTKMCSNRAEGNDDEEKGEREEQEKMIKKEENKDNEGIDDVRPKSVTVDSQEVERFLKEPQPNGNMAASPETCL</sequence>